<sequence>MSERAGFLSAILESPADDTARAAYADWLREQPGAFDRLHGRFLWAGLTLARFRGQEVVEDGMFFDALRDQAEAAPEVIAVQLQHVLGWGWNATEWAWDNETAAPDRIHVATIPPKVANETPAERRERRRSGRARTTAAGYERGCLTWVRVRAKQWELAGEKILGSCPLQRVELLELPGLVLSIESDDGWRLRGELRPPLTQRLDRAGTAAAPIEASEPDRMEEGFARDKFVRRFAHSTWAVLTRLHFMAGFAWPGPLPESMMGPGPYVGVDPSPELLGGI</sequence>
<feature type="region of interest" description="Disordered" evidence="1">
    <location>
        <begin position="114"/>
        <end position="135"/>
    </location>
</feature>
<keyword evidence="3" id="KW-1185">Reference proteome</keyword>
<accession>A0A2Z3GUS9</accession>
<proteinExistence type="predicted"/>
<gene>
    <name evidence="2" type="ORF">C1280_15100</name>
</gene>
<name>A0A2Z3GUS9_9BACT</name>
<dbReference type="RefSeq" id="WP_010038063.1">
    <property type="nucleotide sequence ID" value="NZ_CP025958.1"/>
</dbReference>
<dbReference type="EMBL" id="CP025958">
    <property type="protein sequence ID" value="AWM38179.1"/>
    <property type="molecule type" value="Genomic_DNA"/>
</dbReference>
<dbReference type="Proteomes" id="UP000245802">
    <property type="component" value="Chromosome"/>
</dbReference>
<evidence type="ECO:0000256" key="1">
    <source>
        <dbReference type="SAM" id="MobiDB-lite"/>
    </source>
</evidence>
<dbReference type="AlphaFoldDB" id="A0A2Z3GUS9"/>
<organism evidence="2 3">
    <name type="scientific">Gemmata obscuriglobus</name>
    <dbReference type="NCBI Taxonomy" id="114"/>
    <lineage>
        <taxon>Bacteria</taxon>
        <taxon>Pseudomonadati</taxon>
        <taxon>Planctomycetota</taxon>
        <taxon>Planctomycetia</taxon>
        <taxon>Gemmatales</taxon>
        <taxon>Gemmataceae</taxon>
        <taxon>Gemmata</taxon>
    </lineage>
</organism>
<dbReference type="KEGG" id="gog:C1280_15100"/>
<evidence type="ECO:0000313" key="3">
    <source>
        <dbReference type="Proteomes" id="UP000245802"/>
    </source>
</evidence>
<evidence type="ECO:0000313" key="2">
    <source>
        <dbReference type="EMBL" id="AWM38179.1"/>
    </source>
</evidence>
<protein>
    <submittedName>
        <fullName evidence="2">TIGR02996 domain-containing protein</fullName>
    </submittedName>
</protein>
<dbReference type="InterPro" id="IPR014338">
    <property type="entry name" value="CHP02996_rpt-companion-dom"/>
</dbReference>
<dbReference type="NCBIfam" id="TIGR02996">
    <property type="entry name" value="rpt_mate_G_obs"/>
    <property type="match status" value="1"/>
</dbReference>
<reference evidence="2 3" key="1">
    <citation type="submission" date="2018-01" db="EMBL/GenBank/DDBJ databases">
        <title>G. obscuriglobus.</title>
        <authorList>
            <person name="Franke J."/>
            <person name="Blomberg W."/>
            <person name="Selmecki A."/>
        </authorList>
    </citation>
    <scope>NUCLEOTIDE SEQUENCE [LARGE SCALE GENOMIC DNA]</scope>
    <source>
        <strain evidence="2 3">DSM 5831</strain>
    </source>
</reference>